<organism evidence="1 2">
    <name type="scientific">Jeotgalibacillus malaysiensis</name>
    <dbReference type="NCBI Taxonomy" id="1508404"/>
    <lineage>
        <taxon>Bacteria</taxon>
        <taxon>Bacillati</taxon>
        <taxon>Bacillota</taxon>
        <taxon>Bacilli</taxon>
        <taxon>Bacillales</taxon>
        <taxon>Caryophanaceae</taxon>
        <taxon>Jeotgalibacillus</taxon>
    </lineage>
</organism>
<dbReference type="EMBL" id="CP009417">
    <property type="protein sequence ID" value="AJD93453.1"/>
    <property type="molecule type" value="Genomic_DNA"/>
</dbReference>
<name>A0A0B5AY54_9BACL</name>
<accession>A0A0B5AY54</accession>
<dbReference type="HOGENOM" id="CLU_1793900_0_0_9"/>
<geneLocation type="plasmid" evidence="2"/>
<protein>
    <submittedName>
        <fullName evidence="1">Uncharacterized protein</fullName>
    </submittedName>
</protein>
<dbReference type="BioCyc" id="JESP1508404:G14D9-13420-MONOMER"/>
<evidence type="ECO:0000313" key="1">
    <source>
        <dbReference type="EMBL" id="AJD93453.1"/>
    </source>
</evidence>
<evidence type="ECO:0000313" key="2">
    <source>
        <dbReference type="Proteomes" id="UP000031449"/>
    </source>
</evidence>
<keyword evidence="1" id="KW-0614">Plasmid</keyword>
<dbReference type="OrthoDB" id="1814561at2"/>
<proteinExistence type="predicted"/>
<sequence>MDKTCVTTSFVKKILHDAQTVKKTTEIVAVELKEDTFVQSKEGVEIGRTGDYLVINNGGASAGYIIQGQVFHELYEQVGENRYRRKGTVLAYQMDEPFYIIPTWNEGRPLYSSEKGGYLLIHNEDDFNICSFEDFEMTYKSVEA</sequence>
<gene>
    <name evidence="1" type="ORF">JMA_41360</name>
</gene>
<reference evidence="1 2" key="1">
    <citation type="submission" date="2014-08" db="EMBL/GenBank/DDBJ databases">
        <title>Complete genome of a marine bacteria Jeotgalibacillus malaysiensis.</title>
        <authorList>
            <person name="Yaakop A.S."/>
            <person name="Chan K.-G."/>
            <person name="Goh K.M."/>
        </authorList>
    </citation>
    <scope>NUCLEOTIDE SEQUENCE [LARGE SCALE GENOMIC DNA]</scope>
    <source>
        <strain evidence="1 2">D5</strain>
        <plasmid evidence="2">Plasmid</plasmid>
    </source>
</reference>
<dbReference type="KEGG" id="jeo:JMA_41360"/>
<dbReference type="Proteomes" id="UP000031449">
    <property type="component" value="Plasmid unnamed"/>
</dbReference>
<dbReference type="AlphaFoldDB" id="A0A0B5AY54"/>
<keyword evidence="2" id="KW-1185">Reference proteome</keyword>